<dbReference type="InterPro" id="IPR036291">
    <property type="entry name" value="NAD(P)-bd_dom_sf"/>
</dbReference>
<organism evidence="4 5">
    <name type="scientific">Rubrivivax rivuli</name>
    <dbReference type="NCBI Taxonomy" id="1862385"/>
    <lineage>
        <taxon>Bacteria</taxon>
        <taxon>Pseudomonadati</taxon>
        <taxon>Pseudomonadota</taxon>
        <taxon>Betaproteobacteria</taxon>
        <taxon>Burkholderiales</taxon>
        <taxon>Sphaerotilaceae</taxon>
        <taxon>Rubrivivax</taxon>
    </lineage>
</organism>
<evidence type="ECO:0000256" key="2">
    <source>
        <dbReference type="SAM" id="Phobius"/>
    </source>
</evidence>
<evidence type="ECO:0000259" key="3">
    <source>
        <dbReference type="Pfam" id="PF02719"/>
    </source>
</evidence>
<name>A0A437R9L9_9BURK</name>
<dbReference type="CDD" id="cd05237">
    <property type="entry name" value="UDP_invert_4-6DH_SDR_e"/>
    <property type="match status" value="1"/>
</dbReference>
<feature type="domain" description="Polysaccharide biosynthesis protein CapD-like" evidence="3">
    <location>
        <begin position="292"/>
        <end position="580"/>
    </location>
</feature>
<keyword evidence="2" id="KW-0812">Transmembrane</keyword>
<dbReference type="PANTHER" id="PTHR43318">
    <property type="entry name" value="UDP-N-ACETYLGLUCOSAMINE 4,6-DEHYDRATASE"/>
    <property type="match status" value="1"/>
</dbReference>
<protein>
    <submittedName>
        <fullName evidence="4">Polysaccharide biosynthesis protein</fullName>
    </submittedName>
</protein>
<comment type="similarity">
    <text evidence="1">Belongs to the polysaccharide synthase family.</text>
</comment>
<dbReference type="Gene3D" id="3.40.50.720">
    <property type="entry name" value="NAD(P)-binding Rossmann-like Domain"/>
    <property type="match status" value="2"/>
</dbReference>
<keyword evidence="2" id="KW-0472">Membrane</keyword>
<dbReference type="Proteomes" id="UP000285575">
    <property type="component" value="Unassembled WGS sequence"/>
</dbReference>
<dbReference type="PANTHER" id="PTHR43318:SF1">
    <property type="entry name" value="POLYSACCHARIDE BIOSYNTHESIS PROTEIN EPSC-RELATED"/>
    <property type="match status" value="1"/>
</dbReference>
<comment type="caution">
    <text evidence="4">The sequence shown here is derived from an EMBL/GenBank/DDBJ whole genome shotgun (WGS) entry which is preliminary data.</text>
</comment>
<feature type="transmembrane region" description="Helical" evidence="2">
    <location>
        <begin position="87"/>
        <end position="106"/>
    </location>
</feature>
<feature type="transmembrane region" description="Helical" evidence="2">
    <location>
        <begin position="118"/>
        <end position="137"/>
    </location>
</feature>
<dbReference type="SUPFAM" id="SSF51735">
    <property type="entry name" value="NAD(P)-binding Rossmann-fold domains"/>
    <property type="match status" value="2"/>
</dbReference>
<dbReference type="Pfam" id="PF13727">
    <property type="entry name" value="CoA_binding_3"/>
    <property type="match status" value="1"/>
</dbReference>
<evidence type="ECO:0000256" key="1">
    <source>
        <dbReference type="ARBA" id="ARBA00007430"/>
    </source>
</evidence>
<dbReference type="InterPro" id="IPR003869">
    <property type="entry name" value="Polysac_CapD-like"/>
</dbReference>
<dbReference type="EMBL" id="SACR01000007">
    <property type="protein sequence ID" value="RVU43432.1"/>
    <property type="molecule type" value="Genomic_DNA"/>
</dbReference>
<sequence>MMPLTPMSLIRRLAQLSPRAKMVVMVGGDAVCLPLCMLLAVALRLGSWEDALETALLMQVGLALLALPVMAIAGLYRAVVRYIDLSVLAAASAALAVVVLIVYVIAGMLQMQVLPRSSLLIFWFIAFAYVVSSRFFARTLLRRSIRPGTRARVRTAIYGAGDAGVQLAQAMHFSTEYKAVCFIDDRRDRQAMTIDNLKVYPPSSIDEAVVRHDVSQIVVAIPSASANQKRAIIERVEATGLPVKILPGLVEMVDGNPAVADIRQVDVADLLGRDVVAPDPGLFARNIAGKVVLVTGAGGSIGSELCRQILSQRPRRLVLVDHSEFALYSIEHELLASAQGVPLVPCLGSVLDATLLIEVMKREGVQTVYHAAAYKHVPIVEANVQQGLRNNVFGTYNVAKAAHEARVETCVLISTDKAVRPTNVMGASKRVAELVFQAAALRAPGTVFAMVRFGNVLGSSGSVVPLFRRQIQAGGPITITHPDIIRYFMLIPEAAQLVIQAGAMARGGEVFVLDMGEPVRIADLARSMIRLSGLSEKTAENPGGDIEIKAVGLRPGEKLFEELLIGDNVVPSGHPRILCARERHIDPSLLDKMLGVLRQACDGGDTEAMLRQVRNLVPEFRPADEVNAEVAGSLARR</sequence>
<keyword evidence="2" id="KW-1133">Transmembrane helix</keyword>
<feature type="transmembrane region" description="Helical" evidence="2">
    <location>
        <begin position="20"/>
        <end position="43"/>
    </location>
</feature>
<keyword evidence="5" id="KW-1185">Reference proteome</keyword>
<dbReference type="AlphaFoldDB" id="A0A437R9L9"/>
<dbReference type="InterPro" id="IPR051203">
    <property type="entry name" value="Polysaccharide_Synthase-Rel"/>
</dbReference>
<reference evidence="4 5" key="1">
    <citation type="submission" date="2019-01" db="EMBL/GenBank/DDBJ databases">
        <authorList>
            <person name="Chen W.-M."/>
        </authorList>
    </citation>
    <scope>NUCLEOTIDE SEQUENCE [LARGE SCALE GENOMIC DNA]</scope>
    <source>
        <strain evidence="4 5">KYPY4</strain>
    </source>
</reference>
<dbReference type="Pfam" id="PF02719">
    <property type="entry name" value="Polysacc_synt_2"/>
    <property type="match status" value="1"/>
</dbReference>
<evidence type="ECO:0000313" key="5">
    <source>
        <dbReference type="Proteomes" id="UP000285575"/>
    </source>
</evidence>
<feature type="transmembrane region" description="Helical" evidence="2">
    <location>
        <begin position="55"/>
        <end position="75"/>
    </location>
</feature>
<evidence type="ECO:0000313" key="4">
    <source>
        <dbReference type="EMBL" id="RVU43432.1"/>
    </source>
</evidence>
<proteinExistence type="inferred from homology"/>
<accession>A0A437R9L9</accession>
<gene>
    <name evidence="4" type="ORF">EOE66_21075</name>
</gene>
<dbReference type="OrthoDB" id="9803111at2"/>